<dbReference type="EMBL" id="LVJN01000018">
    <property type="protein sequence ID" value="OSM04931.1"/>
    <property type="molecule type" value="Genomic_DNA"/>
</dbReference>
<protein>
    <submittedName>
        <fullName evidence="1">Uncharacterized protein</fullName>
    </submittedName>
</protein>
<keyword evidence="2" id="KW-1185">Reference proteome</keyword>
<dbReference type="Proteomes" id="UP000194003">
    <property type="component" value="Unassembled WGS sequence"/>
</dbReference>
<comment type="caution">
    <text evidence="1">The sequence shown here is derived from an EMBL/GenBank/DDBJ whole genome shotgun (WGS) entry which is preliminary data.</text>
</comment>
<dbReference type="STRING" id="1434232.MAIT1_03041"/>
<name>A0A1Y2K5H4_9PROT</name>
<evidence type="ECO:0000313" key="2">
    <source>
        <dbReference type="Proteomes" id="UP000194003"/>
    </source>
</evidence>
<evidence type="ECO:0000313" key="1">
    <source>
        <dbReference type="EMBL" id="OSM04931.1"/>
    </source>
</evidence>
<reference evidence="1 2" key="1">
    <citation type="journal article" date="2016" name="BMC Genomics">
        <title>Combined genomic and structural analyses of a cultured magnetotactic bacterium reveals its niche adaptation to a dynamic environment.</title>
        <authorList>
            <person name="Araujo A.C."/>
            <person name="Morillo V."/>
            <person name="Cypriano J."/>
            <person name="Teixeira L.C."/>
            <person name="Leao P."/>
            <person name="Lyra S."/>
            <person name="Almeida L.G."/>
            <person name="Bazylinski D.A."/>
            <person name="Vasconcellos A.T."/>
            <person name="Abreu F."/>
            <person name="Lins U."/>
        </authorList>
    </citation>
    <scope>NUCLEOTIDE SEQUENCE [LARGE SCALE GENOMIC DNA]</scope>
    <source>
        <strain evidence="1 2">IT-1</strain>
    </source>
</reference>
<organism evidence="1 2">
    <name type="scientific">Magnetofaba australis IT-1</name>
    <dbReference type="NCBI Taxonomy" id="1434232"/>
    <lineage>
        <taxon>Bacteria</taxon>
        <taxon>Pseudomonadati</taxon>
        <taxon>Pseudomonadota</taxon>
        <taxon>Magnetococcia</taxon>
        <taxon>Magnetococcales</taxon>
        <taxon>Magnetococcaceae</taxon>
        <taxon>Magnetofaba</taxon>
    </lineage>
</organism>
<proteinExistence type="predicted"/>
<accession>A0A1Y2K5H4</accession>
<gene>
    <name evidence="1" type="ORF">MAIT1_03041</name>
</gene>
<dbReference type="AlphaFoldDB" id="A0A1Y2K5H4"/>
<sequence length="364" mass="41493">MLVSLCQKAYHLTNPLFISHNQYPAYTSEILAYHNAHNRAQWSEMGNTMNLVSVAQRLTLRHAYTPSGCAVCLTQTRSQLRQPRRGLMGEPIIEPSIANGTTPAKWRAHLWIELMRLCSTRMASPLPPERNTQMVFALRRFLDDSLAAGCQLPAVSNQFQARTGDPEQWETLCAIHEIVVDAVTGFCSQRRHNRYKSSNEFSTFLTLSIRAPQESLESEAVARAKQELNLRTRQCGCLLTAMATMLMTPETLRELLTQMIVEDGLDLYVHVRDELAHYPEGYHVYLTALGMSGAGLMQRYLQGHFTPDDQHISDDEMLERIRHIGLYDPSLPEMLENVRAAHSRMGGKVREFEMDEHGRWTQLH</sequence>